<dbReference type="STRING" id="1267564.SAMN05192561_11625"/>
<dbReference type="RefSeq" id="WP_143040899.1">
    <property type="nucleotide sequence ID" value="NZ_FNWU01000016.1"/>
</dbReference>
<gene>
    <name evidence="1" type="ORF">SAMN05192561_11625</name>
</gene>
<dbReference type="PROSITE" id="PS51257">
    <property type="entry name" value="PROKAR_LIPOPROTEIN"/>
    <property type="match status" value="1"/>
</dbReference>
<evidence type="ECO:0000313" key="1">
    <source>
        <dbReference type="EMBL" id="SEH63324.1"/>
    </source>
</evidence>
<accession>A0A1H6JRW2</accession>
<name>A0A1H6JRW2_9EURY</name>
<proteinExistence type="predicted"/>
<dbReference type="Proteomes" id="UP000199215">
    <property type="component" value="Unassembled WGS sequence"/>
</dbReference>
<organism evidence="1 2">
    <name type="scientific">Halopenitus malekzadehii</name>
    <dbReference type="NCBI Taxonomy" id="1267564"/>
    <lineage>
        <taxon>Archaea</taxon>
        <taxon>Methanobacteriati</taxon>
        <taxon>Methanobacteriota</taxon>
        <taxon>Stenosarchaea group</taxon>
        <taxon>Halobacteria</taxon>
        <taxon>Halobacteriales</taxon>
        <taxon>Haloferacaceae</taxon>
        <taxon>Halopenitus</taxon>
    </lineage>
</organism>
<dbReference type="OrthoDB" id="325292at2157"/>
<protein>
    <submittedName>
        <fullName evidence="1">Uncharacterized protein</fullName>
    </submittedName>
</protein>
<dbReference type="EMBL" id="FNWU01000016">
    <property type="protein sequence ID" value="SEH63324.1"/>
    <property type="molecule type" value="Genomic_DNA"/>
</dbReference>
<dbReference type="AlphaFoldDB" id="A0A1H6JRW2"/>
<reference evidence="1 2" key="1">
    <citation type="submission" date="2016-10" db="EMBL/GenBank/DDBJ databases">
        <authorList>
            <person name="de Groot N.N."/>
        </authorList>
    </citation>
    <scope>NUCLEOTIDE SEQUENCE [LARGE SCALE GENOMIC DNA]</scope>
    <source>
        <strain evidence="1 2">IBRC-M10418</strain>
    </source>
</reference>
<keyword evidence="2" id="KW-1185">Reference proteome</keyword>
<evidence type="ECO:0000313" key="2">
    <source>
        <dbReference type="Proteomes" id="UP000199215"/>
    </source>
</evidence>
<sequence length="153" mass="16678">MKRRQFLAGTLPTASVALGGCLDSSPSCTGGDNWPPNVQVEELELTPGDSEAFEIQVDGITAFSFDSRLYKCGTTDAPVRFGDIDFTPSIDSQADSCPPFYVWDDCTRVTLNVTVHVGPDAEAGTYKYGFNVMETIGDRNSHEYEYAITVTDN</sequence>